<keyword evidence="3" id="KW-1185">Reference proteome</keyword>
<dbReference type="Ensembl" id="ENSSDAT00000021314.1">
    <property type="protein sequence ID" value="ENSSDAP00000018623.1"/>
    <property type="gene ID" value="ENSSDAG00000017025.1"/>
</dbReference>
<reference evidence="2" key="1">
    <citation type="submission" date="2025-08" db="UniProtKB">
        <authorList>
            <consortium name="Ensembl"/>
        </authorList>
    </citation>
    <scope>IDENTIFICATION</scope>
</reference>
<organism evidence="2 3">
    <name type="scientific">Spermophilus dauricus</name>
    <name type="common">Daurian ground squirrel</name>
    <dbReference type="NCBI Taxonomy" id="99837"/>
    <lineage>
        <taxon>Eukaryota</taxon>
        <taxon>Metazoa</taxon>
        <taxon>Chordata</taxon>
        <taxon>Craniata</taxon>
        <taxon>Vertebrata</taxon>
        <taxon>Euteleostomi</taxon>
        <taxon>Mammalia</taxon>
        <taxon>Eutheria</taxon>
        <taxon>Euarchontoglires</taxon>
        <taxon>Glires</taxon>
        <taxon>Rodentia</taxon>
        <taxon>Sciuromorpha</taxon>
        <taxon>Sciuridae</taxon>
        <taxon>Xerinae</taxon>
        <taxon>Marmotini</taxon>
        <taxon>Spermophilus</taxon>
    </lineage>
</organism>
<proteinExistence type="predicted"/>
<name>A0A8C9Q4Y3_SPEDA</name>
<dbReference type="Proteomes" id="UP000694422">
    <property type="component" value="Unplaced"/>
</dbReference>
<dbReference type="AlphaFoldDB" id="A0A8C9Q4Y3"/>
<evidence type="ECO:0000313" key="2">
    <source>
        <dbReference type="Ensembl" id="ENSSDAP00000018623.1"/>
    </source>
</evidence>
<evidence type="ECO:0000313" key="3">
    <source>
        <dbReference type="Proteomes" id="UP000694422"/>
    </source>
</evidence>
<protein>
    <submittedName>
        <fullName evidence="2">Uncharacterized protein</fullName>
    </submittedName>
</protein>
<sequence length="126" mass="13192">MAIKNTNKVEVQSSSSETAVVGSWSSAHRGSCNSGRTIAVPAGAGTGITASGVSALAAYIPKEIFVSNRTQGKLMCNFKTANTSIGLTSRSHQGPLIYAQLDHSRGKHSDKMNTSESVVDLNIPKN</sequence>
<evidence type="ECO:0000256" key="1">
    <source>
        <dbReference type="SAM" id="MobiDB-lite"/>
    </source>
</evidence>
<feature type="compositionally biased region" description="Basic and acidic residues" evidence="1">
    <location>
        <begin position="103"/>
        <end position="113"/>
    </location>
</feature>
<accession>A0A8C9Q4Y3</accession>
<reference evidence="2" key="2">
    <citation type="submission" date="2025-09" db="UniProtKB">
        <authorList>
            <consortium name="Ensembl"/>
        </authorList>
    </citation>
    <scope>IDENTIFICATION</scope>
</reference>
<feature type="region of interest" description="Disordered" evidence="1">
    <location>
        <begin position="103"/>
        <end position="126"/>
    </location>
</feature>